<keyword evidence="1" id="KW-0547">Nucleotide-binding</keyword>
<dbReference type="GO" id="GO:0005524">
    <property type="term" value="F:ATP binding"/>
    <property type="evidence" value="ECO:0007669"/>
    <property type="project" value="UniProtKB-UniRule"/>
</dbReference>
<evidence type="ECO:0000256" key="1">
    <source>
        <dbReference type="PROSITE-ProRule" id="PRU10141"/>
    </source>
</evidence>
<accession>A0A6J1Q7B4</accession>
<sequence>MASVPTSHNEVSQEFSVNKLIRVGYYELEKTIGKGNFAVVKMATHVVTKSKIICK</sequence>
<feature type="binding site" evidence="1">
    <location>
        <position position="55"/>
    </location>
    <ligand>
        <name>ATP</name>
        <dbReference type="ChEBI" id="CHEBI:30616"/>
    </ligand>
</feature>
<dbReference type="Gene3D" id="3.30.200.20">
    <property type="entry name" value="Phosphorylase Kinase, domain 1"/>
    <property type="match status" value="1"/>
</dbReference>
<dbReference type="InterPro" id="IPR017441">
    <property type="entry name" value="Protein_kinase_ATP_BS"/>
</dbReference>
<dbReference type="AlphaFoldDB" id="A0A6J1Q7B4"/>
<protein>
    <submittedName>
        <fullName evidence="3">Serine/threonine-protein kinase SIK1-like</fullName>
    </submittedName>
</protein>
<keyword evidence="2" id="KW-1185">Reference proteome</keyword>
<organism evidence="2 3">
    <name type="scientific">Temnothorax curvispinosus</name>
    <dbReference type="NCBI Taxonomy" id="300111"/>
    <lineage>
        <taxon>Eukaryota</taxon>
        <taxon>Metazoa</taxon>
        <taxon>Ecdysozoa</taxon>
        <taxon>Arthropoda</taxon>
        <taxon>Hexapoda</taxon>
        <taxon>Insecta</taxon>
        <taxon>Pterygota</taxon>
        <taxon>Neoptera</taxon>
        <taxon>Endopterygota</taxon>
        <taxon>Hymenoptera</taxon>
        <taxon>Apocrita</taxon>
        <taxon>Aculeata</taxon>
        <taxon>Formicoidea</taxon>
        <taxon>Formicidae</taxon>
        <taxon>Myrmicinae</taxon>
        <taxon>Temnothorax</taxon>
    </lineage>
</organism>
<dbReference type="InterPro" id="IPR011009">
    <property type="entry name" value="Kinase-like_dom_sf"/>
</dbReference>
<dbReference type="OrthoDB" id="193931at2759"/>
<name>A0A6J1Q7B4_9HYME</name>
<keyword evidence="1" id="KW-0067">ATP-binding</keyword>
<dbReference type="PROSITE" id="PS00107">
    <property type="entry name" value="PROTEIN_KINASE_ATP"/>
    <property type="match status" value="1"/>
</dbReference>
<evidence type="ECO:0000313" key="2">
    <source>
        <dbReference type="Proteomes" id="UP000504618"/>
    </source>
</evidence>
<gene>
    <name evidence="3" type="primary">LOC112458092</name>
</gene>
<proteinExistence type="predicted"/>
<dbReference type="GeneID" id="112458092"/>
<dbReference type="SUPFAM" id="SSF56112">
    <property type="entry name" value="Protein kinase-like (PK-like)"/>
    <property type="match status" value="1"/>
</dbReference>
<evidence type="ECO:0000313" key="3">
    <source>
        <dbReference type="RefSeq" id="XP_024877296.1"/>
    </source>
</evidence>
<dbReference type="Proteomes" id="UP000504618">
    <property type="component" value="Unplaced"/>
</dbReference>
<dbReference type="RefSeq" id="XP_024877296.1">
    <property type="nucleotide sequence ID" value="XM_025021528.1"/>
</dbReference>
<reference evidence="3" key="1">
    <citation type="submission" date="2025-08" db="UniProtKB">
        <authorList>
            <consortium name="RefSeq"/>
        </authorList>
    </citation>
    <scope>IDENTIFICATION</scope>
    <source>
        <tissue evidence="3">Whole body</tissue>
    </source>
</reference>